<evidence type="ECO:0000256" key="1">
    <source>
        <dbReference type="SAM" id="Phobius"/>
    </source>
</evidence>
<dbReference type="EMBL" id="WJXZ01000009">
    <property type="protein sequence ID" value="MRS62537.1"/>
    <property type="molecule type" value="Genomic_DNA"/>
</dbReference>
<reference evidence="2 3" key="1">
    <citation type="journal article" date="2018" name="Antonie Van Leeuwenhoek">
        <title>Larkinella terrae sp. nov., isolated from soil on Jeju Island, South Korea.</title>
        <authorList>
            <person name="Ten L.N."/>
            <person name="Jeon J."/>
            <person name="Park S.J."/>
            <person name="Park S."/>
            <person name="Lee S.Y."/>
            <person name="Kim M.K."/>
            <person name="Jung H.Y."/>
        </authorList>
    </citation>
    <scope>NUCLEOTIDE SEQUENCE [LARGE SCALE GENOMIC DNA]</scope>
    <source>
        <strain evidence="2 3">KCTC 52001</strain>
    </source>
</reference>
<feature type="transmembrane region" description="Helical" evidence="1">
    <location>
        <begin position="260"/>
        <end position="279"/>
    </location>
</feature>
<evidence type="ECO:0000313" key="3">
    <source>
        <dbReference type="Proteomes" id="UP000441754"/>
    </source>
</evidence>
<dbReference type="RefSeq" id="WP_154175921.1">
    <property type="nucleotide sequence ID" value="NZ_WJXZ01000009.1"/>
</dbReference>
<keyword evidence="1" id="KW-0812">Transmembrane</keyword>
<feature type="transmembrane region" description="Helical" evidence="1">
    <location>
        <begin position="349"/>
        <end position="365"/>
    </location>
</feature>
<accession>A0A7K0EL44</accession>
<sequence>MELNLPVLANPFFISYPGSLQYTIIDIFKTAHIHQKIFLLLKIILVLSLIGFLLKKEFRFRNQFLFLFLISITILFFRLPNTILPEQNIDESVYITGAGVMLNDPAVWKSFDCLTVGPIHSYLLSISYWIFGSINYASIRLLGILFCSIPSLFCLYFALNFLYGKPVAYCISLGYGLFNAVLTTFDFIGYSSELFPHFLLSLEFLCFSAILAGRSINYAYVLCFIAGMMPYAKLQAVLIAGLLVVFLFIEIRNQLTVQRIIGLIGCGLVPSVILLVYLYSQSLINDFYQSYLLFNIEYSGSLTDLKLGLVPQLIIDSPETMPFFVAISLIILCLSIYLLTRNSISQKRRLTYSLLILFICWYSIIKPGQSFNHYLIFLFYPVFWTLGIVSGEFQRQNFSYFRYYSVFVYSLFFLLTALTFTQKSLGIDYLYSFDYKPEPVVSTIQSLAKPADRMSIWGHGNLAHLHCYTFLLPGTRDVFASRQINPSSLQSYFIARYKKDLDQNRPRFIVEDNQYATYQTHLQTIFPALLQFYRLHSRHGSINLYVRKNNSAAKTLP</sequence>
<keyword evidence="1" id="KW-1133">Transmembrane helix</keyword>
<evidence type="ECO:0000313" key="2">
    <source>
        <dbReference type="EMBL" id="MRS62537.1"/>
    </source>
</evidence>
<protein>
    <recommendedName>
        <fullName evidence="4">Glycosyltransferase RgtA/B/C/D-like domain-containing protein</fullName>
    </recommendedName>
</protein>
<feature type="transmembrane region" description="Helical" evidence="1">
    <location>
        <begin position="60"/>
        <end position="79"/>
    </location>
</feature>
<comment type="caution">
    <text evidence="2">The sequence shown here is derived from an EMBL/GenBank/DDBJ whole genome shotgun (WGS) entry which is preliminary data.</text>
</comment>
<feature type="transmembrane region" description="Helical" evidence="1">
    <location>
        <begin position="219"/>
        <end position="248"/>
    </location>
</feature>
<dbReference type="AlphaFoldDB" id="A0A7K0EL44"/>
<feature type="transmembrane region" description="Helical" evidence="1">
    <location>
        <begin position="321"/>
        <end position="340"/>
    </location>
</feature>
<keyword evidence="1" id="KW-0472">Membrane</keyword>
<dbReference type="Proteomes" id="UP000441754">
    <property type="component" value="Unassembled WGS sequence"/>
</dbReference>
<feature type="transmembrane region" description="Helical" evidence="1">
    <location>
        <begin position="371"/>
        <end position="389"/>
    </location>
</feature>
<feature type="transmembrane region" description="Helical" evidence="1">
    <location>
        <begin position="194"/>
        <end position="212"/>
    </location>
</feature>
<feature type="transmembrane region" description="Helical" evidence="1">
    <location>
        <begin position="137"/>
        <end position="159"/>
    </location>
</feature>
<feature type="transmembrane region" description="Helical" evidence="1">
    <location>
        <begin position="37"/>
        <end position="54"/>
    </location>
</feature>
<keyword evidence="3" id="KW-1185">Reference proteome</keyword>
<gene>
    <name evidence="2" type="ORF">GJJ30_14640</name>
</gene>
<feature type="transmembrane region" description="Helical" evidence="1">
    <location>
        <begin position="401"/>
        <end position="420"/>
    </location>
</feature>
<feature type="transmembrane region" description="Helical" evidence="1">
    <location>
        <begin position="111"/>
        <end position="131"/>
    </location>
</feature>
<evidence type="ECO:0008006" key="4">
    <source>
        <dbReference type="Google" id="ProtNLM"/>
    </source>
</evidence>
<name>A0A7K0EL44_9BACT</name>
<organism evidence="2 3">
    <name type="scientific">Larkinella terrae</name>
    <dbReference type="NCBI Taxonomy" id="2025311"/>
    <lineage>
        <taxon>Bacteria</taxon>
        <taxon>Pseudomonadati</taxon>
        <taxon>Bacteroidota</taxon>
        <taxon>Cytophagia</taxon>
        <taxon>Cytophagales</taxon>
        <taxon>Spirosomataceae</taxon>
        <taxon>Larkinella</taxon>
    </lineage>
</organism>
<dbReference type="OrthoDB" id="923388at2"/>
<proteinExistence type="predicted"/>
<feature type="transmembrane region" description="Helical" evidence="1">
    <location>
        <begin position="166"/>
        <end position="188"/>
    </location>
</feature>